<keyword evidence="1" id="KW-0472">Membrane</keyword>
<dbReference type="EMBL" id="MN740006">
    <property type="protein sequence ID" value="QHT83162.1"/>
    <property type="molecule type" value="Genomic_DNA"/>
</dbReference>
<protein>
    <submittedName>
        <fullName evidence="2">Uncharacterized protein</fullName>
    </submittedName>
</protein>
<reference evidence="2" key="1">
    <citation type="journal article" date="2020" name="Nature">
        <title>Giant virus diversity and host interactions through global metagenomics.</title>
        <authorList>
            <person name="Schulz F."/>
            <person name="Roux S."/>
            <person name="Paez-Espino D."/>
            <person name="Jungbluth S."/>
            <person name="Walsh D.A."/>
            <person name="Denef V.J."/>
            <person name="McMahon K.D."/>
            <person name="Konstantinidis K.T."/>
            <person name="Eloe-Fadrosh E.A."/>
            <person name="Kyrpides N.C."/>
            <person name="Woyke T."/>
        </authorList>
    </citation>
    <scope>NUCLEOTIDE SEQUENCE</scope>
    <source>
        <strain evidence="2">GVMAG-M-3300023184-167</strain>
    </source>
</reference>
<sequence length="542" mass="61693">MSSFKEKKLDKYLEKIIHHWPTSSKNIKNNCDIFNILNPSGLEIVGLDENSEYYEICSNYAYVNMCFIQIGLMNITYYSILDKLFEILCKKSTTQHGGMSLKKIINQVIYSFLLLSGSQLLNVDSNARNDEMLDKLSTYVGEIRYLDISTLEVDKNKFIRDLIQPMPLEYKTIADNLSEAERNFLVETIKDINNSLYESGTKAKFECAKMGDSVRHQELFNKDAKWISDYKRSKMSTTEYLTQNAFDFGRGIGKVSTAFYNGLTLQDAPESNEVETIDPFSYLNLYSSYCGASPIPKFKLEINKNNEEYSIKMQTYFGNQNMADLLKMHFVTVQKIDQKMSVTSNNIEMFNLRALKERVLTQIDLLTSSMLFMPLEVPNGPDLESTVNSIFFAHNSFMYLSNRVSEVLPITISNMDLADKIRKIANAQATTQYKEFFESWSILPKSFLKTLVTETHEVLNVTTNSFIGLAQDTLLSVSHAIGNVANNGVNDILVSLIPLFGVIASVAILHILYKYTILKIESSRRNGGTKKHKSSKGKTRKN</sequence>
<accession>A0A6C0HR70</accession>
<keyword evidence="1" id="KW-0812">Transmembrane</keyword>
<keyword evidence="1" id="KW-1133">Transmembrane helix</keyword>
<evidence type="ECO:0000256" key="1">
    <source>
        <dbReference type="SAM" id="Phobius"/>
    </source>
</evidence>
<dbReference type="AlphaFoldDB" id="A0A6C0HR70"/>
<organism evidence="2">
    <name type="scientific">viral metagenome</name>
    <dbReference type="NCBI Taxonomy" id="1070528"/>
    <lineage>
        <taxon>unclassified sequences</taxon>
        <taxon>metagenomes</taxon>
        <taxon>organismal metagenomes</taxon>
    </lineage>
</organism>
<evidence type="ECO:0000313" key="2">
    <source>
        <dbReference type="EMBL" id="QHT83162.1"/>
    </source>
</evidence>
<name>A0A6C0HR70_9ZZZZ</name>
<proteinExistence type="predicted"/>
<feature type="transmembrane region" description="Helical" evidence="1">
    <location>
        <begin position="492"/>
        <end position="515"/>
    </location>
</feature>